<evidence type="ECO:0000256" key="2">
    <source>
        <dbReference type="SAM" id="SignalP"/>
    </source>
</evidence>
<dbReference type="InterPro" id="IPR011990">
    <property type="entry name" value="TPR-like_helical_dom_sf"/>
</dbReference>
<dbReference type="SUPFAM" id="SSF48452">
    <property type="entry name" value="TPR-like"/>
    <property type="match status" value="6"/>
</dbReference>
<accession>A0A1I5U5Q2</accession>
<feature type="repeat" description="TPR" evidence="1">
    <location>
        <begin position="665"/>
        <end position="698"/>
    </location>
</feature>
<evidence type="ECO:0000313" key="4">
    <source>
        <dbReference type="Proteomes" id="UP000199031"/>
    </source>
</evidence>
<dbReference type="PROSITE" id="PS50005">
    <property type="entry name" value="TPR"/>
    <property type="match status" value="2"/>
</dbReference>
<dbReference type="InterPro" id="IPR006597">
    <property type="entry name" value="Sel1-like"/>
</dbReference>
<dbReference type="Pfam" id="PF13174">
    <property type="entry name" value="TPR_6"/>
    <property type="match status" value="1"/>
</dbReference>
<gene>
    <name evidence="3" type="ORF">SAMN05444277_10384</name>
</gene>
<sequence>MHTSLRKFMKYKKLAALIYLLLLINYSNAQSTKIYNDPDAAFKLAKELYQQQKFSLAYPQFEKLYLDKARQSSIPISVQTEAKYYAIACRLQLNDMTAADEAIDFIELEHNAPRIEMMCYQLAEYYYRQSNFTDAITYYEKAGLNNLSNEEIANMRFHEAYGYFTMQQFSNAKPLFESIAQIPSDPNYYDANYYYGYIAFADKNYAQALNSFKVIEKQPKYQPIIPYYIAEIYYYRGEKDEALAYSESVLERGNQYYDLQLRELAGHIHFEKGHYKQALPYLEKYVSNTPKVSREDLYELSYCYYDAKQYQKASDGFKVLGGKQDTIAQNSMYLLGDSYLKLNNKPGARNAFLFCALNSSGSKQKEISQFNYGKLSVELGYTDVALTELRSFISNYPNSEYSTEAKELLVNVLSNTNNYAEALHLLDAINSQSDIVKQAYPKILYGRAVEFINDQQIQQADNLLNRIFSAEYNGAYISYTNFWKGEIAYRLNNYDSAVYYLQTYLRNPATSGEVNTTNAHYTLGYAYLRQQDYDNSLQHFEQVATTVNGSAAPLQSDAYLREADCYFMKKQLSRALPMYEAIVNYQLPSADYALYQKSVISGASGDYAQKVSLLQSIQNRYPSSTLIADANMEVANTYLASEQYDAAVKPLNVIINNKNAGAFKPQAYLKLGVSYFNLKDNQNALNNFQKLISTYPNSPESDEAVNYVRDIFVSMQKPDDFVAFMQRSGKTVSYSEQDSLTYSIAQSAYEDRNFDKALPALTTYLTKFPAGKYSVEANYMAADIYNTRKDFPHALTYYNNVAAKAPNNFAEQSVLQAARINYFELKDYKQAEQYFAQLKNIATTPENTLESERGLLRCQYKLNEFDAALANAQDLLQQKGIASDDKAMANLIIAKNYQNNNQLNDASTAYKAVVNTGKSEYAAEARYRIAEILLQQDKLKDAEKAGFDVINKAGSYDYWITKAYILLGDVYFKEKDYFNAEATLRSVVENAGDAQLKQEAQQKLNIVVAEKDKNSKVAQ</sequence>
<keyword evidence="1" id="KW-0802">TPR repeat</keyword>
<dbReference type="InterPro" id="IPR019734">
    <property type="entry name" value="TPR_rpt"/>
</dbReference>
<evidence type="ECO:0000256" key="1">
    <source>
        <dbReference type="PROSITE-ProRule" id="PRU00339"/>
    </source>
</evidence>
<feature type="chain" id="PRO_5011653533" evidence="2">
    <location>
        <begin position="30"/>
        <end position="1019"/>
    </location>
</feature>
<dbReference type="STRING" id="1465490.SAMN05444277_10384"/>
<dbReference type="PANTHER" id="PTHR12558">
    <property type="entry name" value="CELL DIVISION CYCLE 16,23,27"/>
    <property type="match status" value="1"/>
</dbReference>
<dbReference type="PANTHER" id="PTHR12558:SF13">
    <property type="entry name" value="CELL DIVISION CYCLE PROTEIN 27 HOMOLOG"/>
    <property type="match status" value="1"/>
</dbReference>
<feature type="repeat" description="TPR" evidence="1">
    <location>
        <begin position="517"/>
        <end position="550"/>
    </location>
</feature>
<feature type="signal peptide" evidence="2">
    <location>
        <begin position="1"/>
        <end position="29"/>
    </location>
</feature>
<dbReference type="Pfam" id="PF13432">
    <property type="entry name" value="TPR_16"/>
    <property type="match status" value="3"/>
</dbReference>
<evidence type="ECO:0000313" key="3">
    <source>
        <dbReference type="EMBL" id="SFP90603.1"/>
    </source>
</evidence>
<dbReference type="Pfam" id="PF12895">
    <property type="entry name" value="ANAPC3"/>
    <property type="match status" value="1"/>
</dbReference>
<protein>
    <submittedName>
        <fullName evidence="3">Tetratricopeptide repeat-containing protein</fullName>
    </submittedName>
</protein>
<dbReference type="Gene3D" id="1.25.40.10">
    <property type="entry name" value="Tetratricopeptide repeat domain"/>
    <property type="match status" value="7"/>
</dbReference>
<keyword evidence="4" id="KW-1185">Reference proteome</keyword>
<organism evidence="3 4">
    <name type="scientific">Parafilimonas terrae</name>
    <dbReference type="NCBI Taxonomy" id="1465490"/>
    <lineage>
        <taxon>Bacteria</taxon>
        <taxon>Pseudomonadati</taxon>
        <taxon>Bacteroidota</taxon>
        <taxon>Chitinophagia</taxon>
        <taxon>Chitinophagales</taxon>
        <taxon>Chitinophagaceae</taxon>
        <taxon>Parafilimonas</taxon>
    </lineage>
</organism>
<name>A0A1I5U5Q2_9BACT</name>
<proteinExistence type="predicted"/>
<dbReference type="Proteomes" id="UP000199031">
    <property type="component" value="Unassembled WGS sequence"/>
</dbReference>
<dbReference type="EMBL" id="FOXQ01000003">
    <property type="protein sequence ID" value="SFP90603.1"/>
    <property type="molecule type" value="Genomic_DNA"/>
</dbReference>
<dbReference type="AlphaFoldDB" id="A0A1I5U5Q2"/>
<dbReference type="SMART" id="SM00028">
    <property type="entry name" value="TPR"/>
    <property type="match status" value="9"/>
</dbReference>
<dbReference type="SMART" id="SM00671">
    <property type="entry name" value="SEL1"/>
    <property type="match status" value="5"/>
</dbReference>
<reference evidence="3 4" key="1">
    <citation type="submission" date="2016-10" db="EMBL/GenBank/DDBJ databases">
        <authorList>
            <person name="de Groot N.N."/>
        </authorList>
    </citation>
    <scope>NUCLEOTIDE SEQUENCE [LARGE SCALE GENOMIC DNA]</scope>
    <source>
        <strain evidence="3 4">DSM 28286</strain>
    </source>
</reference>
<keyword evidence="2" id="KW-0732">Signal</keyword>
<dbReference type="Pfam" id="PF13181">
    <property type="entry name" value="TPR_8"/>
    <property type="match status" value="1"/>
</dbReference>